<dbReference type="PANTHER" id="PTHR10961:SF37">
    <property type="entry name" value="FAD DEPENDENT OXIDOREDUCTASE DOMAIN-CONTAINING PROTEIN"/>
    <property type="match status" value="1"/>
</dbReference>
<dbReference type="GO" id="GO:0051698">
    <property type="term" value="F:saccharopine oxidase activity"/>
    <property type="evidence" value="ECO:0007669"/>
    <property type="project" value="TreeGrafter"/>
</dbReference>
<gene>
    <name evidence="7" type="ORF">BDW42DRAFT_164715</name>
</gene>
<dbReference type="Proteomes" id="UP000235023">
    <property type="component" value="Unassembled WGS sequence"/>
</dbReference>
<dbReference type="PANTHER" id="PTHR10961">
    <property type="entry name" value="PEROXISOMAL SARCOSINE OXIDASE"/>
    <property type="match status" value="1"/>
</dbReference>
<dbReference type="GO" id="GO:0050660">
    <property type="term" value="F:flavin adenine dinucleotide binding"/>
    <property type="evidence" value="ECO:0007669"/>
    <property type="project" value="InterPro"/>
</dbReference>
<evidence type="ECO:0000256" key="4">
    <source>
        <dbReference type="ARBA" id="ARBA00022827"/>
    </source>
</evidence>
<dbReference type="OrthoDB" id="2219495at2759"/>
<evidence type="ECO:0000313" key="7">
    <source>
        <dbReference type="EMBL" id="PLN83582.1"/>
    </source>
</evidence>
<dbReference type="InterPro" id="IPR036188">
    <property type="entry name" value="FAD/NAD-bd_sf"/>
</dbReference>
<dbReference type="SUPFAM" id="SSF51905">
    <property type="entry name" value="FAD/NAD(P)-binding domain"/>
    <property type="match status" value="1"/>
</dbReference>
<keyword evidence="4" id="KW-0274">FAD</keyword>
<organism evidence="7 8">
    <name type="scientific">Aspergillus taichungensis</name>
    <dbReference type="NCBI Taxonomy" id="482145"/>
    <lineage>
        <taxon>Eukaryota</taxon>
        <taxon>Fungi</taxon>
        <taxon>Dikarya</taxon>
        <taxon>Ascomycota</taxon>
        <taxon>Pezizomycotina</taxon>
        <taxon>Eurotiomycetes</taxon>
        <taxon>Eurotiomycetidae</taxon>
        <taxon>Eurotiales</taxon>
        <taxon>Aspergillaceae</taxon>
        <taxon>Aspergillus</taxon>
        <taxon>Aspergillus subgen. Circumdati</taxon>
    </lineage>
</organism>
<dbReference type="Pfam" id="PF01266">
    <property type="entry name" value="DAO"/>
    <property type="match status" value="1"/>
</dbReference>
<dbReference type="EMBL" id="KZ559518">
    <property type="protein sequence ID" value="PLN83582.1"/>
    <property type="molecule type" value="Genomic_DNA"/>
</dbReference>
<sequence length="365" mass="40722">MSLGFEAIEAWKTLPFFQGTGVYEQSGWIAMDEKGSDVPVRIRENFHALDRDEVILDMEAGEVRSRWGGLLARTDCSPFGSYYYNPSAGWADAAQGLSIMAGEAVRRGVRYEVGEVRRLLVGDQGVRGVETETGEVYTADKVLLATGAWTSHLMSAVEDELEMCDEERIERQISAAGVCVAYFQLSEAEREQYSQLPVFVYGEQGEVIPPTKSGELKFTIATSFKNTVKTPSGHEISVPAAHSVDIPQELKDDCISNIKKRLPQLLDNDRRPDRYRLFWDAISPAQQPLITRHPDPRLSNLYFSVGGSFHCYKFLPIIGKYVANVLGGVGNGTEKDQTWAWKSTEGEDRGVHESLVPKRELSDFV</sequence>
<dbReference type="GO" id="GO:0008115">
    <property type="term" value="F:sarcosine oxidase activity"/>
    <property type="evidence" value="ECO:0007669"/>
    <property type="project" value="TreeGrafter"/>
</dbReference>
<evidence type="ECO:0000256" key="5">
    <source>
        <dbReference type="ARBA" id="ARBA00023002"/>
    </source>
</evidence>
<reference evidence="8" key="1">
    <citation type="submission" date="2017-12" db="EMBL/GenBank/DDBJ databases">
        <authorList>
            <consortium name="DOE Joint Genome Institute"/>
            <person name="Mondo S.J."/>
            <person name="Kjaerbolling I."/>
            <person name="Vesth T.C."/>
            <person name="Frisvad J.C."/>
            <person name="Nybo J.L."/>
            <person name="Theobald S."/>
            <person name="Kuo A."/>
            <person name="Bowyer P."/>
            <person name="Matsuda Y."/>
            <person name="Lyhne E.K."/>
            <person name="Kogle M.E."/>
            <person name="Clum A."/>
            <person name="Lipzen A."/>
            <person name="Salamov A."/>
            <person name="Ngan C.Y."/>
            <person name="Daum C."/>
            <person name="Chiniquy J."/>
            <person name="Barry K."/>
            <person name="LaButti K."/>
            <person name="Haridas S."/>
            <person name="Simmons B.A."/>
            <person name="Magnuson J.K."/>
            <person name="Mortensen U.H."/>
            <person name="Larsen T.O."/>
            <person name="Grigoriev I.V."/>
            <person name="Baker S.E."/>
            <person name="Andersen M.R."/>
            <person name="Nordberg H.P."/>
            <person name="Cantor M.N."/>
            <person name="Hua S.X."/>
        </authorList>
    </citation>
    <scope>NUCLEOTIDE SEQUENCE [LARGE SCALE GENOMIC DNA]</scope>
    <source>
        <strain evidence="8">IBT 19404</strain>
    </source>
</reference>
<evidence type="ECO:0000256" key="3">
    <source>
        <dbReference type="ARBA" id="ARBA00022630"/>
    </source>
</evidence>
<evidence type="ECO:0000256" key="1">
    <source>
        <dbReference type="ARBA" id="ARBA00001974"/>
    </source>
</evidence>
<dbReference type="AlphaFoldDB" id="A0A2J5I196"/>
<keyword evidence="8" id="KW-1185">Reference proteome</keyword>
<dbReference type="Gene3D" id="3.50.50.60">
    <property type="entry name" value="FAD/NAD(P)-binding domain"/>
    <property type="match status" value="1"/>
</dbReference>
<accession>A0A2J5I196</accession>
<dbReference type="Gene3D" id="3.30.9.10">
    <property type="entry name" value="D-Amino Acid Oxidase, subunit A, domain 2"/>
    <property type="match status" value="1"/>
</dbReference>
<dbReference type="InterPro" id="IPR006076">
    <property type="entry name" value="FAD-dep_OxRdtase"/>
</dbReference>
<keyword evidence="3" id="KW-0285">Flavoprotein</keyword>
<protein>
    <submittedName>
        <fullName evidence="7">FAD dependent oxidoreductase</fullName>
    </submittedName>
</protein>
<comment type="similarity">
    <text evidence="2">Belongs to the MSOX/MTOX family.</text>
</comment>
<evidence type="ECO:0000256" key="2">
    <source>
        <dbReference type="ARBA" id="ARBA00010989"/>
    </source>
</evidence>
<proteinExistence type="inferred from homology"/>
<name>A0A2J5I196_9EURO</name>
<keyword evidence="5" id="KW-0560">Oxidoreductase</keyword>
<evidence type="ECO:0000259" key="6">
    <source>
        <dbReference type="Pfam" id="PF01266"/>
    </source>
</evidence>
<dbReference type="InterPro" id="IPR045170">
    <property type="entry name" value="MTOX"/>
</dbReference>
<comment type="cofactor">
    <cofactor evidence="1">
        <name>FAD</name>
        <dbReference type="ChEBI" id="CHEBI:57692"/>
    </cofactor>
</comment>
<feature type="domain" description="FAD dependent oxidoreductase" evidence="6">
    <location>
        <begin position="3"/>
        <end position="324"/>
    </location>
</feature>
<evidence type="ECO:0000313" key="8">
    <source>
        <dbReference type="Proteomes" id="UP000235023"/>
    </source>
</evidence>